<dbReference type="GO" id="GO:0003700">
    <property type="term" value="F:DNA-binding transcription factor activity"/>
    <property type="evidence" value="ECO:0007669"/>
    <property type="project" value="InterPro"/>
</dbReference>
<evidence type="ECO:0000256" key="2">
    <source>
        <dbReference type="ARBA" id="ARBA00023125"/>
    </source>
</evidence>
<evidence type="ECO:0000313" key="6">
    <source>
        <dbReference type="Proteomes" id="UP000019805"/>
    </source>
</evidence>
<dbReference type="Pfam" id="PF07729">
    <property type="entry name" value="FCD"/>
    <property type="match status" value="1"/>
</dbReference>
<dbReference type="PATRIC" id="fig|1437824.5.peg.842"/>
<evidence type="ECO:0000259" key="4">
    <source>
        <dbReference type="PROSITE" id="PS50949"/>
    </source>
</evidence>
<organism evidence="5 6">
    <name type="scientific">Castellaniella defragrans (strain DSM 12143 / CCUG 39792 / 65Phen)</name>
    <name type="common">Alcaligenes defragrans</name>
    <dbReference type="NCBI Taxonomy" id="1437824"/>
    <lineage>
        <taxon>Bacteria</taxon>
        <taxon>Pseudomonadati</taxon>
        <taxon>Pseudomonadota</taxon>
        <taxon>Betaproteobacteria</taxon>
        <taxon>Burkholderiales</taxon>
        <taxon>Alcaligenaceae</taxon>
        <taxon>Castellaniella</taxon>
    </lineage>
</organism>
<dbReference type="SUPFAM" id="SSF48008">
    <property type="entry name" value="GntR ligand-binding domain-like"/>
    <property type="match status" value="1"/>
</dbReference>
<dbReference type="HOGENOM" id="CLU_017584_5_1_4"/>
<dbReference type="InterPro" id="IPR036388">
    <property type="entry name" value="WH-like_DNA-bd_sf"/>
</dbReference>
<dbReference type="PANTHER" id="PTHR43537">
    <property type="entry name" value="TRANSCRIPTIONAL REGULATOR, GNTR FAMILY"/>
    <property type="match status" value="1"/>
</dbReference>
<evidence type="ECO:0000256" key="3">
    <source>
        <dbReference type="ARBA" id="ARBA00023163"/>
    </source>
</evidence>
<dbReference type="InterPro" id="IPR008920">
    <property type="entry name" value="TF_FadR/GntR_C"/>
</dbReference>
<dbReference type="EMBL" id="HG916765">
    <property type="protein sequence ID" value="CDM23322.1"/>
    <property type="molecule type" value="Genomic_DNA"/>
</dbReference>
<dbReference type="eggNOG" id="COG1802">
    <property type="taxonomic scope" value="Bacteria"/>
</dbReference>
<dbReference type="PROSITE" id="PS50949">
    <property type="entry name" value="HTH_GNTR"/>
    <property type="match status" value="1"/>
</dbReference>
<protein>
    <submittedName>
        <fullName evidence="5">Transcriptional regulator, GntR family</fullName>
    </submittedName>
</protein>
<evidence type="ECO:0000313" key="5">
    <source>
        <dbReference type="EMBL" id="CDM23322.1"/>
    </source>
</evidence>
<dbReference type="SUPFAM" id="SSF46785">
    <property type="entry name" value="Winged helix' DNA-binding domain"/>
    <property type="match status" value="1"/>
</dbReference>
<gene>
    <name evidence="5" type="ORF">BN940_04246</name>
</gene>
<reference evidence="5 6" key="1">
    <citation type="journal article" date="2014" name="BMC Microbiol.">
        <title>The oxygen-independent metabolism of cyclic monoterpenes in Castellaniella defragrans 65Phen.</title>
        <authorList>
            <person name="Petasch J."/>
            <person name="Disch E.M."/>
            <person name="Markert S."/>
            <person name="Becher D."/>
            <person name="Schweder T."/>
            <person name="Huttel B."/>
            <person name="Reinhardt R."/>
            <person name="Harder J."/>
        </authorList>
    </citation>
    <scope>NUCLEOTIDE SEQUENCE [LARGE SCALE GENOMIC DNA]</scope>
    <source>
        <strain evidence="5">65Phen</strain>
    </source>
</reference>
<dbReference type="InterPro" id="IPR036390">
    <property type="entry name" value="WH_DNA-bd_sf"/>
</dbReference>
<dbReference type="Gene3D" id="1.10.10.10">
    <property type="entry name" value="Winged helix-like DNA-binding domain superfamily/Winged helix DNA-binding domain"/>
    <property type="match status" value="1"/>
</dbReference>
<keyword evidence="2" id="KW-0238">DNA-binding</keyword>
<dbReference type="STRING" id="1437824.BN940_04246"/>
<keyword evidence="1" id="KW-0805">Transcription regulation</keyword>
<dbReference type="InterPro" id="IPR011711">
    <property type="entry name" value="GntR_C"/>
</dbReference>
<dbReference type="InterPro" id="IPR000524">
    <property type="entry name" value="Tscrpt_reg_HTH_GntR"/>
</dbReference>
<dbReference type="GO" id="GO:0003677">
    <property type="term" value="F:DNA binding"/>
    <property type="evidence" value="ECO:0007669"/>
    <property type="project" value="UniProtKB-KW"/>
</dbReference>
<feature type="domain" description="HTH gntR-type" evidence="4">
    <location>
        <begin position="48"/>
        <end position="115"/>
    </location>
</feature>
<dbReference type="SMART" id="SM00895">
    <property type="entry name" value="FCD"/>
    <property type="match status" value="1"/>
</dbReference>
<proteinExistence type="predicted"/>
<dbReference type="Pfam" id="PF00392">
    <property type="entry name" value="GntR"/>
    <property type="match status" value="1"/>
</dbReference>
<accession>W8X214</accession>
<dbReference type="Gene3D" id="1.20.120.530">
    <property type="entry name" value="GntR ligand-binding domain-like"/>
    <property type="match status" value="1"/>
</dbReference>
<dbReference type="Proteomes" id="UP000019805">
    <property type="component" value="Chromosome"/>
</dbReference>
<keyword evidence="6" id="KW-1185">Reference proteome</keyword>
<evidence type="ECO:0000256" key="1">
    <source>
        <dbReference type="ARBA" id="ARBA00023015"/>
    </source>
</evidence>
<dbReference type="PANTHER" id="PTHR43537:SF49">
    <property type="entry name" value="TRANSCRIPTIONAL REGULATORY PROTEIN"/>
    <property type="match status" value="1"/>
</dbReference>
<dbReference type="SMART" id="SM00345">
    <property type="entry name" value="HTH_GNTR"/>
    <property type="match status" value="1"/>
</dbReference>
<sequence>MQPIIFCDWIPFAPAAGGAGRPAAAPASIRSRPEFHFMVMTDSTQTLPSQTTRALLELRNLILNGELASEERLSELTVAARLNVSRTPVRAALQRLAEEGLLEEIVGGGYAVKTFTERDVQDAIELRGTIEGMTARFAAERGASPMLLAKAHELIDAVDEILRQEEVSEEDFERYIQINEQFHKLLIVMSDSELLAREFNRMTRLPFASPSGFVKAQVRAPHAHLILTLAQEGHRAVIEAIELRQGQRAEALMREHARLALRNLRYALADAKAIKRIHGGALIRTVVDI</sequence>
<dbReference type="AlphaFoldDB" id="W8X214"/>
<name>W8X214_CASD6</name>
<dbReference type="CDD" id="cd07377">
    <property type="entry name" value="WHTH_GntR"/>
    <property type="match status" value="1"/>
</dbReference>
<dbReference type="KEGG" id="cdn:BN940_04246"/>
<keyword evidence="3" id="KW-0804">Transcription</keyword>
<dbReference type="PRINTS" id="PR00035">
    <property type="entry name" value="HTHGNTR"/>
</dbReference>